<dbReference type="PANTHER" id="PTHR13593">
    <property type="match status" value="1"/>
</dbReference>
<dbReference type="PANTHER" id="PTHR13593:SF113">
    <property type="entry name" value="SI:DKEY-266F7.9"/>
    <property type="match status" value="1"/>
</dbReference>
<dbReference type="InterPro" id="IPR017946">
    <property type="entry name" value="PLC-like_Pdiesterase_TIM-brl"/>
</dbReference>
<dbReference type="EMBL" id="ARXS01000006">
    <property type="protein sequence ID" value="MCU5782087.1"/>
    <property type="molecule type" value="Genomic_DNA"/>
</dbReference>
<dbReference type="PROSITE" id="PS50007">
    <property type="entry name" value="PIPLC_X_DOMAIN"/>
    <property type="match status" value="1"/>
</dbReference>
<accession>A0ABT2QX54</accession>
<feature type="transmembrane region" description="Helical" evidence="1">
    <location>
        <begin position="252"/>
        <end position="277"/>
    </location>
</feature>
<protein>
    <submittedName>
        <fullName evidence="2">Phosphatidylinositol diacylglycerol-lyase</fullName>
    </submittedName>
</protein>
<dbReference type="InterPro" id="IPR051057">
    <property type="entry name" value="PI-PLC_domain"/>
</dbReference>
<comment type="caution">
    <text evidence="2">The sequence shown here is derived from an EMBL/GenBank/DDBJ whole genome shotgun (WGS) entry which is preliminary data.</text>
</comment>
<dbReference type="RefSeq" id="WP_262459916.1">
    <property type="nucleotide sequence ID" value="NZ_ARXS01000006.1"/>
</dbReference>
<dbReference type="Proteomes" id="UP001064106">
    <property type="component" value="Unassembled WGS sequence"/>
</dbReference>
<keyword evidence="1" id="KW-1133">Transmembrane helix</keyword>
<keyword evidence="1" id="KW-0812">Transmembrane</keyword>
<dbReference type="Gene3D" id="3.20.20.190">
    <property type="entry name" value="Phosphatidylinositol (PI) phosphodiesterase"/>
    <property type="match status" value="1"/>
</dbReference>
<evidence type="ECO:0000256" key="1">
    <source>
        <dbReference type="SAM" id="Phobius"/>
    </source>
</evidence>
<keyword evidence="3" id="KW-1185">Reference proteome</keyword>
<sequence>MLRPVNKASILFIRNAISDIGDGLTDRSDWLSHISDDTLISEINLPGTHDTAAISTRFNPYACHRFSVTDQLGGGIRLMDVRLKVKKSEEGRYEFTTCHGNVGSGLGFNEFQCFPSLLQECGIFLEAHGTETVLTSLKIDDWNGHEDDKEAVFSALSDLLDRYPTIRKKSAPKLEEIRGKILLFNRINEDFRLGTPIIWDDNTPGSWAHLSPDRCYDVYVQDQYKGLPDSGATEEKLEKVISAFTKKSNGNVVWNFASATWYGIFGIYIMSGLLSAFGKGTAAERWRHFGWILFDYPFEKYRTDQYGDLDIVAMIIASNDAYREFPERFKVAALHRTTTHRHSS</sequence>
<proteinExistence type="predicted"/>
<dbReference type="SUPFAM" id="SSF51695">
    <property type="entry name" value="PLC-like phosphodiesterases"/>
    <property type="match status" value="1"/>
</dbReference>
<gene>
    <name evidence="2" type="ORF">MA04_01387</name>
</gene>
<name>A0ABT2QX54_9GAMM</name>
<evidence type="ECO:0000313" key="3">
    <source>
        <dbReference type="Proteomes" id="UP001064106"/>
    </source>
</evidence>
<reference evidence="2" key="1">
    <citation type="submission" date="2012-09" db="EMBL/GenBank/DDBJ databases">
        <title>Genome Sequence of alkane-degrading Bacterium Alcanivorax balearicus MACL04.</title>
        <authorList>
            <person name="Lai Q."/>
            <person name="Shao Z."/>
        </authorList>
    </citation>
    <scope>NUCLEOTIDE SEQUENCE</scope>
    <source>
        <strain evidence="2">MACL04</strain>
    </source>
</reference>
<evidence type="ECO:0000313" key="2">
    <source>
        <dbReference type="EMBL" id="MCU5782087.1"/>
    </source>
</evidence>
<keyword evidence="1" id="KW-0472">Membrane</keyword>
<organism evidence="2 3">
    <name type="scientific">Alloalcanivorax balearicus MACL04</name>
    <dbReference type="NCBI Taxonomy" id="1177182"/>
    <lineage>
        <taxon>Bacteria</taxon>
        <taxon>Pseudomonadati</taxon>
        <taxon>Pseudomonadota</taxon>
        <taxon>Gammaproteobacteria</taxon>
        <taxon>Oceanospirillales</taxon>
        <taxon>Alcanivoracaceae</taxon>
        <taxon>Alloalcanivorax</taxon>
    </lineage>
</organism>